<proteinExistence type="predicted"/>
<reference evidence="2 3" key="1">
    <citation type="submission" date="2019-11" db="EMBL/GenBank/DDBJ databases">
        <authorList>
            <person name="He Y."/>
        </authorList>
    </citation>
    <scope>NUCLEOTIDE SEQUENCE [LARGE SCALE GENOMIC DNA]</scope>
    <source>
        <strain evidence="2 3">SCSIO 58843</strain>
    </source>
</reference>
<name>A0A5Q2R9W5_9ACTN</name>
<dbReference type="KEGG" id="atq:GH723_00320"/>
<keyword evidence="1" id="KW-0472">Membrane</keyword>
<feature type="transmembrane region" description="Helical" evidence="1">
    <location>
        <begin position="50"/>
        <end position="73"/>
    </location>
</feature>
<feature type="transmembrane region" description="Helical" evidence="1">
    <location>
        <begin position="309"/>
        <end position="327"/>
    </location>
</feature>
<evidence type="ECO:0000313" key="2">
    <source>
        <dbReference type="EMBL" id="QGG93679.1"/>
    </source>
</evidence>
<evidence type="ECO:0000256" key="1">
    <source>
        <dbReference type="SAM" id="Phobius"/>
    </source>
</evidence>
<keyword evidence="1" id="KW-0812">Transmembrane</keyword>
<feature type="transmembrane region" description="Helical" evidence="1">
    <location>
        <begin position="348"/>
        <end position="378"/>
    </location>
</feature>
<keyword evidence="3" id="KW-1185">Reference proteome</keyword>
<organism evidence="2 3">
    <name type="scientific">Actinomarinicola tropica</name>
    <dbReference type="NCBI Taxonomy" id="2789776"/>
    <lineage>
        <taxon>Bacteria</taxon>
        <taxon>Bacillati</taxon>
        <taxon>Actinomycetota</taxon>
        <taxon>Acidimicrobiia</taxon>
        <taxon>Acidimicrobiales</taxon>
        <taxon>Iamiaceae</taxon>
        <taxon>Actinomarinicola</taxon>
    </lineage>
</organism>
<dbReference type="Proteomes" id="UP000334019">
    <property type="component" value="Chromosome"/>
</dbReference>
<dbReference type="EMBL" id="CP045851">
    <property type="protein sequence ID" value="QGG93679.1"/>
    <property type="molecule type" value="Genomic_DNA"/>
</dbReference>
<accession>A0A5Q2R9W5</accession>
<gene>
    <name evidence="2" type="ORF">GH723_00320</name>
</gene>
<protein>
    <submittedName>
        <fullName evidence="2">Uncharacterized protein</fullName>
    </submittedName>
</protein>
<feature type="transmembrane region" description="Helical" evidence="1">
    <location>
        <begin position="180"/>
        <end position="199"/>
    </location>
</feature>
<feature type="transmembrane region" description="Helical" evidence="1">
    <location>
        <begin position="85"/>
        <end position="104"/>
    </location>
</feature>
<dbReference type="AlphaFoldDB" id="A0A5Q2R9W5"/>
<evidence type="ECO:0000313" key="3">
    <source>
        <dbReference type="Proteomes" id="UP000334019"/>
    </source>
</evidence>
<feature type="transmembrane region" description="Helical" evidence="1">
    <location>
        <begin position="145"/>
        <end position="168"/>
    </location>
</feature>
<sequence>MSDDRAVEDRRRDRVAVVHRQTRPTLLAAAAFLVAAPVAAVVPHSTGVWLPLHLLLVGALLSAISGATQMLAVTWSTSPAPSDRAVALQRAAVVAGTLLLVSGREAGSDLVAAVGGTLVGGGVLLLAGLLVGIRRTATTDRYGPAIDGYLVALAFGVVGIAVGVHLATGGASTDLRAAHLVVNLLGLVGGVILATLPFFAATQVRAKMSPRATAGRIRAWVATSAILVAGAASALAIDLRDLAAVLLVAEGIVVVSVLALLPRVGARQLSWSGPRLVQLIAGVVWWALGAAALGLVMRSGGDDAPVLRALAIGGFAQILVASLAYLGPVLRGGGHEQLSDGFATTRSWIGVGAANVAAAAALLELELVLALGLVAWALDGAVRGVRLLSGWRRRP</sequence>
<keyword evidence="1" id="KW-1133">Transmembrane helix</keyword>
<feature type="transmembrane region" description="Helical" evidence="1">
    <location>
        <begin position="219"/>
        <end position="237"/>
    </location>
</feature>
<dbReference type="RefSeq" id="WP_153757785.1">
    <property type="nucleotide sequence ID" value="NZ_CP045851.1"/>
</dbReference>
<feature type="transmembrane region" description="Helical" evidence="1">
    <location>
        <begin position="110"/>
        <end position="133"/>
    </location>
</feature>
<feature type="transmembrane region" description="Helical" evidence="1">
    <location>
        <begin position="243"/>
        <end position="264"/>
    </location>
</feature>
<feature type="transmembrane region" description="Helical" evidence="1">
    <location>
        <begin position="276"/>
        <end position="297"/>
    </location>
</feature>